<dbReference type="InParanoid" id="A0A2G5D6D3"/>
<protein>
    <recommendedName>
        <fullName evidence="3">RING-type domain-containing protein</fullName>
    </recommendedName>
</protein>
<evidence type="ECO:0000313" key="5">
    <source>
        <dbReference type="Proteomes" id="UP000230069"/>
    </source>
</evidence>
<evidence type="ECO:0000259" key="3">
    <source>
        <dbReference type="PROSITE" id="PS50089"/>
    </source>
</evidence>
<evidence type="ECO:0000256" key="1">
    <source>
        <dbReference type="PROSITE-ProRule" id="PRU00175"/>
    </source>
</evidence>
<keyword evidence="1" id="KW-0862">Zinc</keyword>
<feature type="transmembrane region" description="Helical" evidence="2">
    <location>
        <begin position="28"/>
        <end position="49"/>
    </location>
</feature>
<dbReference type="EMBL" id="KZ305044">
    <property type="protein sequence ID" value="PIA39074.1"/>
    <property type="molecule type" value="Genomic_DNA"/>
</dbReference>
<reference evidence="4 5" key="1">
    <citation type="submission" date="2017-09" db="EMBL/GenBank/DDBJ databases">
        <title>WGS assembly of Aquilegia coerulea Goldsmith.</title>
        <authorList>
            <person name="Hodges S."/>
            <person name="Kramer E."/>
            <person name="Nordborg M."/>
            <person name="Tomkins J."/>
            <person name="Borevitz J."/>
            <person name="Derieg N."/>
            <person name="Yan J."/>
            <person name="Mihaltcheva S."/>
            <person name="Hayes R.D."/>
            <person name="Rokhsar D."/>
        </authorList>
    </citation>
    <scope>NUCLEOTIDE SEQUENCE [LARGE SCALE GENOMIC DNA]</scope>
    <source>
        <strain evidence="5">cv. Goldsmith</strain>
    </source>
</reference>
<proteinExistence type="predicted"/>
<dbReference type="GO" id="GO:0016567">
    <property type="term" value="P:protein ubiquitination"/>
    <property type="evidence" value="ECO:0007669"/>
    <property type="project" value="UniProtKB-UniPathway"/>
</dbReference>
<name>A0A2G5D6D3_AQUCA</name>
<dbReference type="PANTHER" id="PTHR45676">
    <property type="entry name" value="RING-H2 FINGER PROTEIN ATL51-RELATED"/>
    <property type="match status" value="1"/>
</dbReference>
<dbReference type="AlphaFoldDB" id="A0A2G5D6D3"/>
<keyword evidence="2" id="KW-1133">Transmembrane helix</keyword>
<dbReference type="FunCoup" id="A0A2G5D6D3">
    <property type="interactions" value="1"/>
</dbReference>
<dbReference type="OrthoDB" id="9984778at2759"/>
<dbReference type="UniPathway" id="UPA00143"/>
<keyword evidence="1" id="KW-0863">Zinc-finger</keyword>
<dbReference type="InterPro" id="IPR001841">
    <property type="entry name" value="Znf_RING"/>
</dbReference>
<dbReference type="Pfam" id="PF13639">
    <property type="entry name" value="zf-RING_2"/>
    <property type="match status" value="1"/>
</dbReference>
<dbReference type="Gene3D" id="3.30.40.10">
    <property type="entry name" value="Zinc/RING finger domain, C3HC4 (zinc finger)"/>
    <property type="match status" value="1"/>
</dbReference>
<dbReference type="CDD" id="cd16461">
    <property type="entry name" value="RING-H2_EL5-like"/>
    <property type="match status" value="1"/>
</dbReference>
<organism evidence="4 5">
    <name type="scientific">Aquilegia coerulea</name>
    <name type="common">Rocky mountain columbine</name>
    <dbReference type="NCBI Taxonomy" id="218851"/>
    <lineage>
        <taxon>Eukaryota</taxon>
        <taxon>Viridiplantae</taxon>
        <taxon>Streptophyta</taxon>
        <taxon>Embryophyta</taxon>
        <taxon>Tracheophyta</taxon>
        <taxon>Spermatophyta</taxon>
        <taxon>Magnoliopsida</taxon>
        <taxon>Ranunculales</taxon>
        <taxon>Ranunculaceae</taxon>
        <taxon>Thalictroideae</taxon>
        <taxon>Aquilegia</taxon>
    </lineage>
</organism>
<keyword evidence="1" id="KW-0479">Metal-binding</keyword>
<dbReference type="SUPFAM" id="SSF57850">
    <property type="entry name" value="RING/U-box"/>
    <property type="match status" value="1"/>
</dbReference>
<evidence type="ECO:0000256" key="2">
    <source>
        <dbReference type="SAM" id="Phobius"/>
    </source>
</evidence>
<keyword evidence="2" id="KW-0812">Transmembrane</keyword>
<keyword evidence="5" id="KW-1185">Reference proteome</keyword>
<accession>A0A2G5D6D3</accession>
<dbReference type="GO" id="GO:0008270">
    <property type="term" value="F:zinc ion binding"/>
    <property type="evidence" value="ECO:0007669"/>
    <property type="project" value="UniProtKB-KW"/>
</dbReference>
<evidence type="ECO:0000313" key="4">
    <source>
        <dbReference type="EMBL" id="PIA39074.1"/>
    </source>
</evidence>
<sequence>MEGSNGGVSTTTTSSPSTPYSTFNLSQIHYVLIMFAFTLALVTIYHLLFMKCCPQRSNSTLLAEGMIRGRTSLSFPNWHSIPSCVYRKDETTEIQEGCHSECSVCLCGFVDGEEIRQLPLCKHFFHSSCIDMWLYSHSDCPICRATAVISRPTNIELIEERDRRQDLPVSRSLV</sequence>
<dbReference type="Proteomes" id="UP000230069">
    <property type="component" value="Unassembled WGS sequence"/>
</dbReference>
<dbReference type="PANTHER" id="PTHR45676:SF84">
    <property type="entry name" value="RING-TYPE DOMAIN-CONTAINING PROTEIN"/>
    <property type="match status" value="1"/>
</dbReference>
<gene>
    <name evidence="4" type="ORF">AQUCO_02700326v1</name>
</gene>
<keyword evidence="2" id="KW-0472">Membrane</keyword>
<dbReference type="InterPro" id="IPR013083">
    <property type="entry name" value="Znf_RING/FYVE/PHD"/>
</dbReference>
<dbReference type="SMART" id="SM00184">
    <property type="entry name" value="RING"/>
    <property type="match status" value="1"/>
</dbReference>
<dbReference type="STRING" id="218851.A0A2G5D6D3"/>
<dbReference type="PROSITE" id="PS50089">
    <property type="entry name" value="ZF_RING_2"/>
    <property type="match status" value="1"/>
</dbReference>
<feature type="domain" description="RING-type" evidence="3">
    <location>
        <begin position="102"/>
        <end position="144"/>
    </location>
</feature>